<proteinExistence type="predicted"/>
<protein>
    <submittedName>
        <fullName evidence="2">Uncharacterized protein</fullName>
    </submittedName>
</protein>
<accession>A0ABD5W244</accession>
<feature type="region of interest" description="Disordered" evidence="1">
    <location>
        <begin position="1"/>
        <end position="20"/>
    </location>
</feature>
<dbReference type="AlphaFoldDB" id="A0ABD5W244"/>
<evidence type="ECO:0000256" key="1">
    <source>
        <dbReference type="SAM" id="MobiDB-lite"/>
    </source>
</evidence>
<dbReference type="EMBL" id="JBHSZI010000001">
    <property type="protein sequence ID" value="MFC7058829.1"/>
    <property type="molecule type" value="Genomic_DNA"/>
</dbReference>
<feature type="compositionally biased region" description="Basic and acidic residues" evidence="1">
    <location>
        <begin position="1"/>
        <end position="10"/>
    </location>
</feature>
<sequence>MCLDYERGDLSRPSVDSPGGGQSLHCTACEAALQSPGRDTVSFLLLDRLTIPLVGCAEHLEAFRSLCSLATDGSAELLEYRPAGGVRCPGCRHAPREPEQAIVPVGSGGLAILACESHQSDILDRFRTGLEVRRHLTSSLDESLTRSAIK</sequence>
<reference evidence="2 3" key="1">
    <citation type="journal article" date="2019" name="Int. J. Syst. Evol. Microbiol.">
        <title>The Global Catalogue of Microorganisms (GCM) 10K type strain sequencing project: providing services to taxonomists for standard genome sequencing and annotation.</title>
        <authorList>
            <consortium name="The Broad Institute Genomics Platform"/>
            <consortium name="The Broad Institute Genome Sequencing Center for Infectious Disease"/>
            <person name="Wu L."/>
            <person name="Ma J."/>
        </authorList>
    </citation>
    <scope>NUCLEOTIDE SEQUENCE [LARGE SCALE GENOMIC DNA]</scope>
    <source>
        <strain evidence="2 3">JCM 30072</strain>
    </source>
</reference>
<dbReference type="RefSeq" id="WP_382185772.1">
    <property type="nucleotide sequence ID" value="NZ_JBHSZI010000001.1"/>
</dbReference>
<comment type="caution">
    <text evidence="2">The sequence shown here is derived from an EMBL/GenBank/DDBJ whole genome shotgun (WGS) entry which is preliminary data.</text>
</comment>
<organism evidence="2 3">
    <name type="scientific">Halovenus salina</name>
    <dbReference type="NCBI Taxonomy" id="1510225"/>
    <lineage>
        <taxon>Archaea</taxon>
        <taxon>Methanobacteriati</taxon>
        <taxon>Methanobacteriota</taxon>
        <taxon>Stenosarchaea group</taxon>
        <taxon>Halobacteria</taxon>
        <taxon>Halobacteriales</taxon>
        <taxon>Haloarculaceae</taxon>
        <taxon>Halovenus</taxon>
    </lineage>
</organism>
<keyword evidence="3" id="KW-1185">Reference proteome</keyword>
<gene>
    <name evidence="2" type="ORF">ACFQQG_12485</name>
</gene>
<evidence type="ECO:0000313" key="3">
    <source>
        <dbReference type="Proteomes" id="UP001596445"/>
    </source>
</evidence>
<evidence type="ECO:0000313" key="2">
    <source>
        <dbReference type="EMBL" id="MFC7058829.1"/>
    </source>
</evidence>
<name>A0ABD5W244_9EURY</name>
<dbReference type="Proteomes" id="UP001596445">
    <property type="component" value="Unassembled WGS sequence"/>
</dbReference>